<protein>
    <submittedName>
        <fullName evidence="1">Uncharacterized protein</fullName>
    </submittedName>
</protein>
<name>A0ACD5YF55_AVESA</name>
<dbReference type="Proteomes" id="UP001732700">
    <property type="component" value="Chromosome 5D"/>
</dbReference>
<proteinExistence type="predicted"/>
<reference evidence="1" key="2">
    <citation type="submission" date="2025-09" db="UniProtKB">
        <authorList>
            <consortium name="EnsemblPlants"/>
        </authorList>
    </citation>
    <scope>IDENTIFICATION</scope>
</reference>
<sequence length="1013" mass="114259">MEFSRRGPATGSAADSHRCPDPPPHGDTMLVMRDALLWQLHKDRLRQEIIVAELGKIERAMALRATSAHHTTPIPWDGMLQHSGPFFGWEHYGDVDEENDVKLRNNDRQSAETRFWKPVVEDHASKCWNPCKCRGNVGQQNSAIDEPKLQDSVEVVPPSKMSPAVKWELTGITIPVKKPKPKPPMTWSCTVCQVQVNIEKVVQKHCAGGMHQSNIATLESRIKSISGRKAKKGAEPSGTDQRKTSSIRWSCSTCRAKDSNINTTKNNGPDEAKSHKCNVPQHAEKKYLVGCSTCQVICGRESDLQVHIKGKGHLNKIQALLEESKNVAALCKEGSNDDMAKNISPHEAKWHERNVPHHAEKPPLVSCHFCQVVCGREPDLEIHLKGKRHLNKILVLFEESKNMTMHSDSHKTGLNLDSGENQLRIRLREPTQRRKTPTESQSEHHYTNRKHEQKIIVILGEGDIAKVSSVHIEVPCKEGSNNDMLKNIVSREAKSDQRNMPEHAEKPPSILCESDLDVHLMSKRIQDIVKECRNMAMDSESQNAKLNPNSVPQHVEETNCQLNCESHHELRDERLQQMNDRALHEKINQDRNNPPEIAKDQIPSSEWDCAMCEAKCSSNAQLEHHCTGRKHQQKINVTLSECDNAKLSSLGVEVPFKGGSNNDMVKNIASQEAKLHDSNVPKCAEKPTLVEETNCQLNCESHHELRDERLQQMNDRALQEKINQDRNNPPEIAKDQIPSSEWDCAILGVEVPFKGGSNNDMVKNIASQEAKLHDSNVPKCAEKPTLVGCSICQVVCGRELDLVIHLNGKRHIKKIRSLLEESQNNAMDSESQKANLNPDSVPQLAEMTNYELDLDSHLREERLHLMDDQTLHKGINQDKNNPPEPAKDQIPSLEWDCAICQAKCNSRTQFENHCISRKHQRKTQVILGEGDIAKVSSVHIEVPCKEGSNNDMLKNIVSREAKSDQRNMPEHAEKPPSIPCESDLDVHLMSKRIQDIVKECRNMEMDSESRMQS</sequence>
<dbReference type="EnsemblPlants" id="AVESA.00010b.r2.5DG0964680.1">
    <property type="protein sequence ID" value="AVESA.00010b.r2.5DG0964680.1.CDS"/>
    <property type="gene ID" value="AVESA.00010b.r2.5DG0964680"/>
</dbReference>
<evidence type="ECO:0000313" key="2">
    <source>
        <dbReference type="Proteomes" id="UP001732700"/>
    </source>
</evidence>
<keyword evidence="2" id="KW-1185">Reference proteome</keyword>
<accession>A0ACD5YF55</accession>
<evidence type="ECO:0000313" key="1">
    <source>
        <dbReference type="EnsemblPlants" id="AVESA.00010b.r2.5DG0964680.1.CDS"/>
    </source>
</evidence>
<reference evidence="1" key="1">
    <citation type="submission" date="2021-05" db="EMBL/GenBank/DDBJ databases">
        <authorList>
            <person name="Scholz U."/>
            <person name="Mascher M."/>
            <person name="Fiebig A."/>
        </authorList>
    </citation>
    <scope>NUCLEOTIDE SEQUENCE [LARGE SCALE GENOMIC DNA]</scope>
</reference>
<organism evidence="1 2">
    <name type="scientific">Avena sativa</name>
    <name type="common">Oat</name>
    <dbReference type="NCBI Taxonomy" id="4498"/>
    <lineage>
        <taxon>Eukaryota</taxon>
        <taxon>Viridiplantae</taxon>
        <taxon>Streptophyta</taxon>
        <taxon>Embryophyta</taxon>
        <taxon>Tracheophyta</taxon>
        <taxon>Spermatophyta</taxon>
        <taxon>Magnoliopsida</taxon>
        <taxon>Liliopsida</taxon>
        <taxon>Poales</taxon>
        <taxon>Poaceae</taxon>
        <taxon>BOP clade</taxon>
        <taxon>Pooideae</taxon>
        <taxon>Poodae</taxon>
        <taxon>Poeae</taxon>
        <taxon>Poeae Chloroplast Group 1 (Aveneae type)</taxon>
        <taxon>Aveninae</taxon>
        <taxon>Avena</taxon>
    </lineage>
</organism>